<dbReference type="Pfam" id="PF21654">
    <property type="entry name" value="DncV-like_NTFase"/>
    <property type="match status" value="1"/>
</dbReference>
<evidence type="ECO:0000256" key="5">
    <source>
        <dbReference type="ARBA" id="ARBA00022840"/>
    </source>
</evidence>
<evidence type="ECO:0000256" key="8">
    <source>
        <dbReference type="ARBA" id="ARBA00023118"/>
    </source>
</evidence>
<evidence type="ECO:0000259" key="11">
    <source>
        <dbReference type="Pfam" id="PF21654"/>
    </source>
</evidence>
<evidence type="ECO:0000256" key="4">
    <source>
        <dbReference type="ARBA" id="ARBA00022741"/>
    </source>
</evidence>
<dbReference type="GO" id="GO:0005524">
    <property type="term" value="F:ATP binding"/>
    <property type="evidence" value="ECO:0007669"/>
    <property type="project" value="UniProtKB-KW"/>
</dbReference>
<name>A0A423KG34_9PSED</name>
<comment type="catalytic activity">
    <reaction evidence="10">
        <text>GTP + ATP = 3',3'-cGAMP + 2 diphosphate</text>
        <dbReference type="Rhea" id="RHEA:35647"/>
        <dbReference type="ChEBI" id="CHEBI:30616"/>
        <dbReference type="ChEBI" id="CHEBI:33019"/>
        <dbReference type="ChEBI" id="CHEBI:37565"/>
        <dbReference type="ChEBI" id="CHEBI:71501"/>
    </reaction>
    <physiologicalReaction direction="left-to-right" evidence="10">
        <dbReference type="Rhea" id="RHEA:35648"/>
    </physiologicalReaction>
</comment>
<evidence type="ECO:0000256" key="9">
    <source>
        <dbReference type="ARBA" id="ARBA00044145"/>
    </source>
</evidence>
<evidence type="ECO:0000256" key="10">
    <source>
        <dbReference type="ARBA" id="ARBA00048304"/>
    </source>
</evidence>
<dbReference type="EMBL" id="MOBP01000012">
    <property type="protein sequence ID" value="RON51770.1"/>
    <property type="molecule type" value="Genomic_DNA"/>
</dbReference>
<evidence type="ECO:0000256" key="2">
    <source>
        <dbReference type="ARBA" id="ARBA00022695"/>
    </source>
</evidence>
<dbReference type="CDD" id="cd05400">
    <property type="entry name" value="NT_2-5OAS_ClassI-CCAase"/>
    <property type="match status" value="1"/>
</dbReference>
<feature type="domain" description="Cyclic GMP-AMP synthase DncV-like nucleotidyltransferase" evidence="11">
    <location>
        <begin position="70"/>
        <end position="149"/>
    </location>
</feature>
<evidence type="ECO:0000313" key="13">
    <source>
        <dbReference type="Proteomes" id="UP000283627"/>
    </source>
</evidence>
<keyword evidence="7" id="KW-0546">Nucleotide metabolism</keyword>
<dbReference type="Proteomes" id="UP000283627">
    <property type="component" value="Unassembled WGS sequence"/>
</dbReference>
<dbReference type="InterPro" id="IPR048445">
    <property type="entry name" value="DncV-like_NTFase"/>
</dbReference>
<dbReference type="GO" id="GO:0016779">
    <property type="term" value="F:nucleotidyltransferase activity"/>
    <property type="evidence" value="ECO:0007669"/>
    <property type="project" value="UniProtKB-KW"/>
</dbReference>
<evidence type="ECO:0000256" key="6">
    <source>
        <dbReference type="ARBA" id="ARBA00022842"/>
    </source>
</evidence>
<dbReference type="GO" id="GO:0051607">
    <property type="term" value="P:defense response to virus"/>
    <property type="evidence" value="ECO:0007669"/>
    <property type="project" value="UniProtKB-KW"/>
</dbReference>
<dbReference type="InterPro" id="IPR006116">
    <property type="entry name" value="NT_2-5OAS_ClassI-CCAase"/>
</dbReference>
<dbReference type="GO" id="GO:0009117">
    <property type="term" value="P:nucleotide metabolic process"/>
    <property type="evidence" value="ECO:0007669"/>
    <property type="project" value="UniProtKB-KW"/>
</dbReference>
<evidence type="ECO:0000256" key="7">
    <source>
        <dbReference type="ARBA" id="ARBA00023080"/>
    </source>
</evidence>
<keyword evidence="1 12" id="KW-0808">Transferase</keyword>
<keyword evidence="2" id="KW-0548">Nucleotidyltransferase</keyword>
<keyword evidence="4" id="KW-0547">Nucleotide-binding</keyword>
<sequence>MNIQVQPRSARIAKSLVSRNEEMQWEIFIVSMLKKLELSPENHAKACRRYAQFAHHIAQKLGVDDDDVHVVVQGSMRTQTTIAGDGREKFDLDVVVKLSGPRFERLRDSGPFFEAFGEALEGLEGAGKPEAKNRCWRLPYPNEPFYFDVTPAIPLSQHITGANLRVRDEEQGWSPSNPEEFADWFCTIADKRFIFRRSLNKAAMDSAKVDPIPDQPIGIDDVLRRMVQLMKLHRDSYYKKQSDARRVAKPISVILVTLAAKAYDEMALSGQYVGCSAIEVALELVTRMPAFIQRGREIRVENPAMIGVHGENFAEKWNTDGGVRDQEFQTWHAVLERDLEALFSEEYSKRSENRVHAVFGELGVTAWKSSHGSGILAGLRATAPGLAGTHPAAPRSTGSSNTLA</sequence>
<dbReference type="AlphaFoldDB" id="A0A423KG34"/>
<dbReference type="RefSeq" id="WP_221179262.1">
    <property type="nucleotide sequence ID" value="NZ_MOBP01000012.1"/>
</dbReference>
<keyword evidence="5" id="KW-0067">ATP-binding</keyword>
<reference evidence="12 13" key="1">
    <citation type="submission" date="2016-10" db="EMBL/GenBank/DDBJ databases">
        <title>Comparative genome analysis of multiple Pseudomonas spp. focuses on biocontrol and plant growth promoting traits.</title>
        <authorList>
            <person name="Tao X.-Y."/>
            <person name="Taylor C.G."/>
        </authorList>
    </citation>
    <scope>NUCLEOTIDE SEQUENCE [LARGE SCALE GENOMIC DNA]</scope>
    <source>
        <strain evidence="12 13">39A2</strain>
    </source>
</reference>
<gene>
    <name evidence="12" type="ORF">BK665_18035</name>
</gene>
<evidence type="ECO:0000313" key="12">
    <source>
        <dbReference type="EMBL" id="RON51770.1"/>
    </source>
</evidence>
<accession>A0A423KG34</accession>
<keyword evidence="8" id="KW-0051">Antiviral defense</keyword>
<dbReference type="GO" id="GO:0046872">
    <property type="term" value="F:metal ion binding"/>
    <property type="evidence" value="ECO:0007669"/>
    <property type="project" value="UniProtKB-KW"/>
</dbReference>
<keyword evidence="3" id="KW-0479">Metal-binding</keyword>
<evidence type="ECO:0000256" key="3">
    <source>
        <dbReference type="ARBA" id="ARBA00022723"/>
    </source>
</evidence>
<proteinExistence type="predicted"/>
<evidence type="ECO:0000256" key="1">
    <source>
        <dbReference type="ARBA" id="ARBA00022679"/>
    </source>
</evidence>
<protein>
    <recommendedName>
        <fullName evidence="9">Cyclic GMP-AMP synthase</fullName>
    </recommendedName>
</protein>
<organism evidence="12 13">
    <name type="scientific">Pseudomonas frederiksbergensis</name>
    <dbReference type="NCBI Taxonomy" id="104087"/>
    <lineage>
        <taxon>Bacteria</taxon>
        <taxon>Pseudomonadati</taxon>
        <taxon>Pseudomonadota</taxon>
        <taxon>Gammaproteobacteria</taxon>
        <taxon>Pseudomonadales</taxon>
        <taxon>Pseudomonadaceae</taxon>
        <taxon>Pseudomonas</taxon>
    </lineage>
</organism>
<keyword evidence="6" id="KW-0460">Magnesium</keyword>
<comment type="caution">
    <text evidence="12">The sequence shown here is derived from an EMBL/GenBank/DDBJ whole genome shotgun (WGS) entry which is preliminary data.</text>
</comment>